<feature type="domain" description="BEN" evidence="3">
    <location>
        <begin position="186"/>
        <end position="236"/>
    </location>
</feature>
<gene>
    <name evidence="4" type="ORF">OCTVUL_1B009787</name>
</gene>
<name>A0AA36FGS4_OCTVU</name>
<feature type="region of interest" description="Disordered" evidence="2">
    <location>
        <begin position="247"/>
        <end position="266"/>
    </location>
</feature>
<evidence type="ECO:0000259" key="3">
    <source>
        <dbReference type="Pfam" id="PF10523"/>
    </source>
</evidence>
<feature type="coiled-coil region" evidence="1">
    <location>
        <begin position="35"/>
        <end position="65"/>
    </location>
</feature>
<dbReference type="EMBL" id="OX597834">
    <property type="protein sequence ID" value="CAI9738531.1"/>
    <property type="molecule type" value="Genomic_DNA"/>
</dbReference>
<keyword evidence="1" id="KW-0175">Coiled coil</keyword>
<sequence length="282" mass="32127">MAALHFSKQSFIQRQMSEPQVMYIKTEDDDDDDNKENLKKKIKYLEEENDTLKKALEQLQQLQGKCCDWCELLMPNSDQERTVVSNWLESVLIAIKSQRENSEIVVEDTTSRYVPSLPAAPPPVAAPSPPPTLPLPLSPSNPAMNLQPLLVEGTAMTKSLPINYMKLKAILRATNERLGDKMKYLLNKLVDAMFTRDELVAASGLGLRTQKDKQHTPLDRKKLTAIKEFLAEFSDRKNIKMMDSRTFRTSGSQTMSRDDPQMGRERNLRGSQKVIKLRISFD</sequence>
<organism evidence="4 5">
    <name type="scientific">Octopus vulgaris</name>
    <name type="common">Common octopus</name>
    <dbReference type="NCBI Taxonomy" id="6645"/>
    <lineage>
        <taxon>Eukaryota</taxon>
        <taxon>Metazoa</taxon>
        <taxon>Spiralia</taxon>
        <taxon>Lophotrochozoa</taxon>
        <taxon>Mollusca</taxon>
        <taxon>Cephalopoda</taxon>
        <taxon>Coleoidea</taxon>
        <taxon>Octopodiformes</taxon>
        <taxon>Octopoda</taxon>
        <taxon>Incirrata</taxon>
        <taxon>Octopodidae</taxon>
        <taxon>Octopus</taxon>
    </lineage>
</organism>
<protein>
    <recommendedName>
        <fullName evidence="3">BEN domain-containing protein</fullName>
    </recommendedName>
</protein>
<dbReference type="AlphaFoldDB" id="A0AA36FGS4"/>
<evidence type="ECO:0000256" key="2">
    <source>
        <dbReference type="SAM" id="MobiDB-lite"/>
    </source>
</evidence>
<proteinExistence type="predicted"/>
<dbReference type="Pfam" id="PF10523">
    <property type="entry name" value="BEN"/>
    <property type="match status" value="1"/>
</dbReference>
<evidence type="ECO:0000313" key="4">
    <source>
        <dbReference type="EMBL" id="CAI9738531.1"/>
    </source>
</evidence>
<dbReference type="InterPro" id="IPR018379">
    <property type="entry name" value="BEN_domain"/>
</dbReference>
<keyword evidence="5" id="KW-1185">Reference proteome</keyword>
<feature type="compositionally biased region" description="Basic and acidic residues" evidence="2">
    <location>
        <begin position="256"/>
        <end position="266"/>
    </location>
</feature>
<accession>A0AA36FGS4</accession>
<dbReference type="Proteomes" id="UP001162480">
    <property type="component" value="Chromosome 21"/>
</dbReference>
<reference evidence="4" key="1">
    <citation type="submission" date="2023-08" db="EMBL/GenBank/DDBJ databases">
        <authorList>
            <person name="Alioto T."/>
            <person name="Alioto T."/>
            <person name="Gomez Garrido J."/>
        </authorList>
    </citation>
    <scope>NUCLEOTIDE SEQUENCE</scope>
</reference>
<dbReference type="GO" id="GO:0003677">
    <property type="term" value="F:DNA binding"/>
    <property type="evidence" value="ECO:0007669"/>
    <property type="project" value="InterPro"/>
</dbReference>
<evidence type="ECO:0000256" key="1">
    <source>
        <dbReference type="SAM" id="Coils"/>
    </source>
</evidence>
<evidence type="ECO:0000313" key="5">
    <source>
        <dbReference type="Proteomes" id="UP001162480"/>
    </source>
</evidence>